<evidence type="ECO:0000313" key="3">
    <source>
        <dbReference type="Proteomes" id="UP000784294"/>
    </source>
</evidence>
<proteinExistence type="predicted"/>
<accession>A0A3S5C8X5</accession>
<dbReference type="Proteomes" id="UP000784294">
    <property type="component" value="Unassembled WGS sequence"/>
</dbReference>
<dbReference type="AlphaFoldDB" id="A0A3S5C8X5"/>
<name>A0A3S5C8X5_9PLAT</name>
<protein>
    <submittedName>
        <fullName evidence="2">Uncharacterized protein</fullName>
    </submittedName>
</protein>
<dbReference type="EMBL" id="CAAALY010278390">
    <property type="protein sequence ID" value="VEL43043.1"/>
    <property type="molecule type" value="Genomic_DNA"/>
</dbReference>
<evidence type="ECO:0000256" key="1">
    <source>
        <dbReference type="SAM" id="MobiDB-lite"/>
    </source>
</evidence>
<feature type="region of interest" description="Disordered" evidence="1">
    <location>
        <begin position="72"/>
        <end position="99"/>
    </location>
</feature>
<gene>
    <name evidence="2" type="ORF">PXEA_LOCUS36483</name>
</gene>
<evidence type="ECO:0000313" key="2">
    <source>
        <dbReference type="EMBL" id="VEL43043.1"/>
    </source>
</evidence>
<keyword evidence="3" id="KW-1185">Reference proteome</keyword>
<organism evidence="2 3">
    <name type="scientific">Protopolystoma xenopodis</name>
    <dbReference type="NCBI Taxonomy" id="117903"/>
    <lineage>
        <taxon>Eukaryota</taxon>
        <taxon>Metazoa</taxon>
        <taxon>Spiralia</taxon>
        <taxon>Lophotrochozoa</taxon>
        <taxon>Platyhelminthes</taxon>
        <taxon>Monogenea</taxon>
        <taxon>Polyopisthocotylea</taxon>
        <taxon>Polystomatidea</taxon>
        <taxon>Polystomatidae</taxon>
        <taxon>Protopolystoma</taxon>
    </lineage>
</organism>
<reference evidence="2" key="1">
    <citation type="submission" date="2018-11" db="EMBL/GenBank/DDBJ databases">
        <authorList>
            <consortium name="Pathogen Informatics"/>
        </authorList>
    </citation>
    <scope>NUCLEOTIDE SEQUENCE</scope>
</reference>
<comment type="caution">
    <text evidence="2">The sequence shown here is derived from an EMBL/GenBank/DDBJ whole genome shotgun (WGS) entry which is preliminary data.</text>
</comment>
<sequence length="212" mass="23286">MKKTRVERISARLVGACRNRASHEPSGGGEWLRRLSLPFHADRFVILDGQTWRTSKTPNALSVVTATATADDEGGLHSESGFEGDEGNSAPAGPCLESDRGRNCNPVEERVAVWRASSRGFHCKRCPTLHSLLTRLTASFCVAKQKRCNTHSEEAPNCSQAIFALQCTASKSPFWSLPMGYENAKYENYNTGGYQGTDQREYEASGVRLARG</sequence>